<proteinExistence type="predicted"/>
<evidence type="ECO:0000313" key="2">
    <source>
        <dbReference type="Proteomes" id="UP001174908"/>
    </source>
</evidence>
<protein>
    <submittedName>
        <fullName evidence="1">Uncharacterized protein</fullName>
    </submittedName>
</protein>
<accession>A0ABT7NFV7</accession>
<dbReference type="Proteomes" id="UP001174908">
    <property type="component" value="Unassembled WGS sequence"/>
</dbReference>
<gene>
    <name evidence="1" type="ORF">QTH91_20250</name>
</gene>
<name>A0ABT7NFV7_9BURK</name>
<keyword evidence="2" id="KW-1185">Reference proteome</keyword>
<sequence length="122" mass="13525">MQQIRIVLADLPANVATRQSLQDTVHEYIEVKGGVVTLNAYVQQIEAVFSRPSEHVNLGQTPQHLTRTGVRVEGEYSGPVNDFVLTDLSMGDRRSVAIAIAQCSRSELPRGEDLFAMAERFL</sequence>
<organism evidence="1 2">
    <name type="scientific">Variovorax dokdonensis</name>
    <dbReference type="NCBI Taxonomy" id="344883"/>
    <lineage>
        <taxon>Bacteria</taxon>
        <taxon>Pseudomonadati</taxon>
        <taxon>Pseudomonadota</taxon>
        <taxon>Betaproteobacteria</taxon>
        <taxon>Burkholderiales</taxon>
        <taxon>Comamonadaceae</taxon>
        <taxon>Variovorax</taxon>
    </lineage>
</organism>
<dbReference type="EMBL" id="JASZYV010000004">
    <property type="protein sequence ID" value="MDM0046834.1"/>
    <property type="molecule type" value="Genomic_DNA"/>
</dbReference>
<dbReference type="RefSeq" id="WP_286661942.1">
    <property type="nucleotide sequence ID" value="NZ_JASZYV010000004.1"/>
</dbReference>
<evidence type="ECO:0000313" key="1">
    <source>
        <dbReference type="EMBL" id="MDM0046834.1"/>
    </source>
</evidence>
<reference evidence="1" key="1">
    <citation type="submission" date="2023-06" db="EMBL/GenBank/DDBJ databases">
        <authorList>
            <person name="Jiang Y."/>
            <person name="Liu Q."/>
        </authorList>
    </citation>
    <scope>NUCLEOTIDE SEQUENCE</scope>
    <source>
        <strain evidence="1">CGMCC 1.12089</strain>
    </source>
</reference>
<comment type="caution">
    <text evidence="1">The sequence shown here is derived from an EMBL/GenBank/DDBJ whole genome shotgun (WGS) entry which is preliminary data.</text>
</comment>